<keyword evidence="3" id="KW-1185">Reference proteome</keyword>
<comment type="caution">
    <text evidence="2">The sequence shown here is derived from an EMBL/GenBank/DDBJ whole genome shotgun (WGS) entry which is preliminary data.</text>
</comment>
<name>A0A2T5MK70_9GAMM</name>
<dbReference type="RefSeq" id="WP_107938673.1">
    <property type="nucleotide sequence ID" value="NZ_QANS01000001.1"/>
</dbReference>
<organism evidence="2 3">
    <name type="scientific">Stenotrophobium rhamnosiphilum</name>
    <dbReference type="NCBI Taxonomy" id="2029166"/>
    <lineage>
        <taxon>Bacteria</taxon>
        <taxon>Pseudomonadati</taxon>
        <taxon>Pseudomonadota</taxon>
        <taxon>Gammaproteobacteria</taxon>
        <taxon>Nevskiales</taxon>
        <taxon>Nevskiaceae</taxon>
        <taxon>Stenotrophobium</taxon>
    </lineage>
</organism>
<dbReference type="Proteomes" id="UP000244248">
    <property type="component" value="Unassembled WGS sequence"/>
</dbReference>
<dbReference type="AlphaFoldDB" id="A0A2T5MK70"/>
<evidence type="ECO:0000256" key="1">
    <source>
        <dbReference type="SAM" id="MobiDB-lite"/>
    </source>
</evidence>
<proteinExistence type="predicted"/>
<protein>
    <submittedName>
        <fullName evidence="2">Uncharacterized protein</fullName>
    </submittedName>
</protein>
<gene>
    <name evidence="2" type="ORF">CJD38_02300</name>
</gene>
<accession>A0A2T5MK70</accession>
<evidence type="ECO:0000313" key="2">
    <source>
        <dbReference type="EMBL" id="PTU32965.1"/>
    </source>
</evidence>
<sequence>MTLYHAFEILLVGTVVGACSVSVARRYLPALREWMHLGPVDAKPTANCGSSGCDGCSPSKQAHHH</sequence>
<dbReference type="EMBL" id="QANS01000001">
    <property type="protein sequence ID" value="PTU32965.1"/>
    <property type="molecule type" value="Genomic_DNA"/>
</dbReference>
<feature type="compositionally biased region" description="Low complexity" evidence="1">
    <location>
        <begin position="48"/>
        <end position="57"/>
    </location>
</feature>
<feature type="region of interest" description="Disordered" evidence="1">
    <location>
        <begin position="46"/>
        <end position="65"/>
    </location>
</feature>
<evidence type="ECO:0000313" key="3">
    <source>
        <dbReference type="Proteomes" id="UP000244248"/>
    </source>
</evidence>
<reference evidence="2 3" key="1">
    <citation type="submission" date="2018-04" db="EMBL/GenBank/DDBJ databases">
        <title>Novel species isolated from glacier.</title>
        <authorList>
            <person name="Liu Q."/>
            <person name="Xin Y.-H."/>
        </authorList>
    </citation>
    <scope>NUCLEOTIDE SEQUENCE [LARGE SCALE GENOMIC DNA]</scope>
    <source>
        <strain evidence="2 3">GT1R17</strain>
    </source>
</reference>